<gene>
    <name evidence="2" type="ORF">BAR1_04800</name>
</gene>
<feature type="signal peptide" evidence="1">
    <location>
        <begin position="1"/>
        <end position="21"/>
    </location>
</feature>
<accession>A0A347UEN0</accession>
<keyword evidence="3" id="KW-1185">Reference proteome</keyword>
<dbReference type="KEGG" id="pamo:BAR1_04800"/>
<dbReference type="RefSeq" id="WP_118941965.1">
    <property type="nucleotide sequence ID" value="NZ_CP032125.1"/>
</dbReference>
<dbReference type="Gene3D" id="3.90.10.10">
    <property type="entry name" value="Cytochrome C3"/>
    <property type="match status" value="1"/>
</dbReference>
<evidence type="ECO:0000256" key="1">
    <source>
        <dbReference type="SAM" id="SignalP"/>
    </source>
</evidence>
<evidence type="ECO:0000313" key="3">
    <source>
        <dbReference type="Proteomes" id="UP000261704"/>
    </source>
</evidence>
<dbReference type="Proteomes" id="UP000261704">
    <property type="component" value="Chromosome"/>
</dbReference>
<protein>
    <submittedName>
        <fullName evidence="2">Uncharacterized protein</fullName>
    </submittedName>
</protein>
<dbReference type="InterPro" id="IPR036280">
    <property type="entry name" value="Multihaem_cyt_sf"/>
</dbReference>
<dbReference type="EMBL" id="CP032125">
    <property type="protein sequence ID" value="AXX97308.1"/>
    <property type="molecule type" value="Genomic_DNA"/>
</dbReference>
<dbReference type="OrthoDB" id="9790557at2"/>
<proteinExistence type="predicted"/>
<evidence type="ECO:0000313" key="2">
    <source>
        <dbReference type="EMBL" id="AXX97308.1"/>
    </source>
</evidence>
<dbReference type="AlphaFoldDB" id="A0A347UEN0"/>
<reference evidence="2 3" key="1">
    <citation type="submission" date="2018-09" db="EMBL/GenBank/DDBJ databases">
        <title>Profundibacter amoris BAR1 gen. nov., sp. nov., a new member of the Roseobacter clade isolated at Lokis Castle Vent Field on the Arctic Mid-Oceanic Ridge.</title>
        <authorList>
            <person name="Le Moine Bauer S."/>
            <person name="Sjoeberg A.G."/>
            <person name="L'Haridon S."/>
            <person name="Stokke R."/>
            <person name="Roalkvam I."/>
            <person name="Steen I.H."/>
            <person name="Dahle H."/>
        </authorList>
    </citation>
    <scope>NUCLEOTIDE SEQUENCE [LARGE SCALE GENOMIC DNA]</scope>
    <source>
        <strain evidence="2 3">BAR1</strain>
    </source>
</reference>
<keyword evidence="1" id="KW-0732">Signal</keyword>
<sequence length="145" mass="16070">MMRLVATLLVLIGLSTGAAMAESTYPDIPKAVGAPHPEGNDYMRINHMRLMRHDRDLTVHEGDRSIKYSIKECVACHAVMGPDALPISVQEDGHFCRACHEYAAVKIDCFQCHNSKPEDGFIDLLKQTPPATDDEIQAYLDGMSQ</sequence>
<dbReference type="SUPFAM" id="SSF48695">
    <property type="entry name" value="Multiheme cytochromes"/>
    <property type="match status" value="1"/>
</dbReference>
<name>A0A347UEN0_9RHOB</name>
<organism evidence="2 3">
    <name type="scientific">Profundibacter amoris</name>
    <dbReference type="NCBI Taxonomy" id="2171755"/>
    <lineage>
        <taxon>Bacteria</taxon>
        <taxon>Pseudomonadati</taxon>
        <taxon>Pseudomonadota</taxon>
        <taxon>Alphaproteobacteria</taxon>
        <taxon>Rhodobacterales</taxon>
        <taxon>Paracoccaceae</taxon>
        <taxon>Profundibacter</taxon>
    </lineage>
</organism>
<feature type="chain" id="PRO_5016947105" evidence="1">
    <location>
        <begin position="22"/>
        <end position="145"/>
    </location>
</feature>